<reference evidence="5 6" key="1">
    <citation type="submission" date="2009-03" db="EMBL/GenBank/DDBJ databases">
        <authorList>
            <person name="Warren W."/>
            <person name="Ye L."/>
            <person name="Minx P."/>
            <person name="Worley K."/>
            <person name="Gibbs R."/>
            <person name="Wilson R.K."/>
        </authorList>
    </citation>
    <scope>NUCLEOTIDE SEQUENCE [LARGE SCALE GENOMIC DNA]</scope>
</reference>
<feature type="compositionally biased region" description="Polar residues" evidence="3">
    <location>
        <begin position="144"/>
        <end position="155"/>
    </location>
</feature>
<dbReference type="AlphaFoldDB" id="A0A8I3WCJ2"/>
<keyword evidence="2" id="KW-0325">Glycoprotein</keyword>
<sequence length="155" mass="18079">DMNRCLSARITVCLNCFSIFFCLSNKKNFFMFRGTSFDECLRNFFPMVETLSCVKYCKVGQWFIYGKCTRINTTTWGAWGLEETRVQIIKKPSKDRIPAPTTSESTSCTLGLLHCRNGKRTGKKKKKRKEKKKRKYMESKESQHSQFLPTERANS</sequence>
<feature type="region of interest" description="Disordered" evidence="3">
    <location>
        <begin position="116"/>
        <end position="155"/>
    </location>
</feature>
<keyword evidence="1" id="KW-0732">Signal</keyword>
<organism evidence="5 6">
    <name type="scientific">Callithrix jacchus</name>
    <name type="common">White-tufted-ear marmoset</name>
    <name type="synonym">Simia Jacchus</name>
    <dbReference type="NCBI Taxonomy" id="9483"/>
    <lineage>
        <taxon>Eukaryota</taxon>
        <taxon>Metazoa</taxon>
        <taxon>Chordata</taxon>
        <taxon>Craniata</taxon>
        <taxon>Vertebrata</taxon>
        <taxon>Euteleostomi</taxon>
        <taxon>Mammalia</taxon>
        <taxon>Eutheria</taxon>
        <taxon>Euarchontoglires</taxon>
        <taxon>Primates</taxon>
        <taxon>Haplorrhini</taxon>
        <taxon>Platyrrhini</taxon>
        <taxon>Cebidae</taxon>
        <taxon>Callitrichinae</taxon>
        <taxon>Callithrix</taxon>
        <taxon>Callithrix</taxon>
    </lineage>
</organism>
<dbReference type="PANTHER" id="PTHR46987">
    <property type="entry name" value="NEUROHYPOPHYSIAL HORMONES, N-TERMINAL DOMAIN CONTAINING PROTEIN"/>
    <property type="match status" value="1"/>
</dbReference>
<dbReference type="InterPro" id="IPR043601">
    <property type="entry name" value="Rspo_Fu-CRD_dom"/>
</dbReference>
<dbReference type="PANTHER" id="PTHR46987:SF4">
    <property type="entry name" value="R-SPONDIN-2"/>
    <property type="match status" value="1"/>
</dbReference>
<proteinExistence type="predicted"/>
<evidence type="ECO:0000256" key="3">
    <source>
        <dbReference type="SAM" id="MobiDB-lite"/>
    </source>
</evidence>
<evidence type="ECO:0000313" key="6">
    <source>
        <dbReference type="Proteomes" id="UP000008225"/>
    </source>
</evidence>
<dbReference type="Proteomes" id="UP000008225">
    <property type="component" value="Chromosome 16"/>
</dbReference>
<feature type="compositionally biased region" description="Basic residues" evidence="3">
    <location>
        <begin position="116"/>
        <end position="135"/>
    </location>
</feature>
<accession>A0A8I3WCJ2</accession>
<feature type="domain" description="R-spondin Fu-CRD" evidence="4">
    <location>
        <begin position="1"/>
        <end position="53"/>
    </location>
</feature>
<dbReference type="Pfam" id="PF15913">
    <property type="entry name" value="Furin-like_2"/>
    <property type="match status" value="1"/>
</dbReference>
<dbReference type="Ensembl" id="ENSCJAT00000135312.1">
    <property type="protein sequence ID" value="ENSCJAP00000086005.1"/>
    <property type="gene ID" value="ENSCJAG00000072384.1"/>
</dbReference>
<reference evidence="5" key="2">
    <citation type="submission" date="2025-08" db="UniProtKB">
        <authorList>
            <consortium name="Ensembl"/>
        </authorList>
    </citation>
    <scope>IDENTIFICATION</scope>
</reference>
<evidence type="ECO:0000259" key="4">
    <source>
        <dbReference type="Pfam" id="PF15913"/>
    </source>
</evidence>
<dbReference type="GeneTree" id="ENSGT00940000159194"/>
<evidence type="ECO:0000313" key="5">
    <source>
        <dbReference type="Ensembl" id="ENSCJAP00000086005.1"/>
    </source>
</evidence>
<protein>
    <recommendedName>
        <fullName evidence="4">R-spondin Fu-CRD domain-containing protein</fullName>
    </recommendedName>
</protein>
<evidence type="ECO:0000256" key="1">
    <source>
        <dbReference type="ARBA" id="ARBA00022729"/>
    </source>
</evidence>
<name>A0A8I3WCJ2_CALJA</name>
<keyword evidence="6" id="KW-1185">Reference proteome</keyword>
<reference evidence="5" key="3">
    <citation type="submission" date="2025-09" db="UniProtKB">
        <authorList>
            <consortium name="Ensembl"/>
        </authorList>
    </citation>
    <scope>IDENTIFICATION</scope>
</reference>
<evidence type="ECO:0000256" key="2">
    <source>
        <dbReference type="ARBA" id="ARBA00023180"/>
    </source>
</evidence>
<dbReference type="InterPro" id="IPR051514">
    <property type="entry name" value="R-spondin"/>
</dbReference>